<dbReference type="PANTHER" id="PTHR24412:SF489">
    <property type="entry name" value="RING FINGER DOMAIN AND KELCH REPEAT-CONTAINING PROTEIN DDB_G0271372"/>
    <property type="match status" value="1"/>
</dbReference>
<evidence type="ECO:0000313" key="9">
    <source>
        <dbReference type="EMBL" id="CAH1726389.1"/>
    </source>
</evidence>
<dbReference type="InterPro" id="IPR015915">
    <property type="entry name" value="Kelch-typ_b-propeller"/>
</dbReference>
<dbReference type="Pfam" id="PF07707">
    <property type="entry name" value="BACK"/>
    <property type="match status" value="1"/>
</dbReference>
<keyword evidence="3" id="KW-0880">Kelch repeat</keyword>
<keyword evidence="10" id="KW-1185">Reference proteome</keyword>
<dbReference type="InterPro" id="IPR011705">
    <property type="entry name" value="BACK"/>
</dbReference>
<keyword evidence="4" id="KW-0677">Repeat</keyword>
<organism evidence="9 10">
    <name type="scientific">Aphis gossypii</name>
    <name type="common">Cotton aphid</name>
    <dbReference type="NCBI Taxonomy" id="80765"/>
    <lineage>
        <taxon>Eukaryota</taxon>
        <taxon>Metazoa</taxon>
        <taxon>Ecdysozoa</taxon>
        <taxon>Arthropoda</taxon>
        <taxon>Hexapoda</taxon>
        <taxon>Insecta</taxon>
        <taxon>Pterygota</taxon>
        <taxon>Neoptera</taxon>
        <taxon>Paraneoptera</taxon>
        <taxon>Hemiptera</taxon>
        <taxon>Sternorrhyncha</taxon>
        <taxon>Aphidomorpha</taxon>
        <taxon>Aphidoidea</taxon>
        <taxon>Aphididae</taxon>
        <taxon>Aphidini</taxon>
        <taxon>Aphis</taxon>
        <taxon>Aphis</taxon>
    </lineage>
</organism>
<comment type="pathway">
    <text evidence="1">Protein modification; protein ubiquitination.</text>
</comment>
<dbReference type="AlphaFoldDB" id="A0A9P0J3K9"/>
<sequence length="594" mass="68083">MASLQSKDIRLSQGVESIPKVLTNVFLKIPIGICYQKFDEMRRNKELCDIKIVAKNGEEIWAHKVVLAANSEYFNIMFNSQFKESKELEIKIQELDPYVLSSLIDFIYSSELVVNEQNIKEIIEGICFLQLDETICNKCVEYIKSRIEPSNCLGIKEMAECLGLKDLCLFCLTYASIKFSEVYKNEEFLHITLNELIPIIENEDLCVAEEKVYESVIKWIKHDRENRNKHLPDLMKYVRLPIISQAFLESTVDKELLLEFNKNSRAYLDGAYPVHGTELKAPNSIRTQYRSNYSEYVLVMGISGSIHHPLLYNVITNQWKTVSITIPLNSYGLTVLLNDGRLFSVGGVCYTTRSEHLNNLFHVSLPLNSCHIFDANTKHWRLMKRMLNHPNESNIVQIGSRIYVPDIYDSEYYDIENDKWFKMNSINLNRTDYAVIALNGFIYAVGGNLTSYGVEVVEQFDPKTNTWKQVASMLKGRVAPTLCVLNSCMYAIGGRNYGDIYLSSVEKYDPSTDSWEKVTNLNHSRSNAGAVTVNGLIYVFGGEHSNFTIEVYCPYKKTWSVLSSKVPDTFDNYGCCNAFNVKRHIQNEVLKLTD</sequence>
<evidence type="ECO:0000256" key="1">
    <source>
        <dbReference type="ARBA" id="ARBA00004906"/>
    </source>
</evidence>
<evidence type="ECO:0000256" key="4">
    <source>
        <dbReference type="ARBA" id="ARBA00022737"/>
    </source>
</evidence>
<dbReference type="SUPFAM" id="SSF54695">
    <property type="entry name" value="POZ domain"/>
    <property type="match status" value="1"/>
</dbReference>
<dbReference type="SMART" id="SM00612">
    <property type="entry name" value="Kelch"/>
    <property type="match status" value="4"/>
</dbReference>
<evidence type="ECO:0000256" key="7">
    <source>
        <dbReference type="ARBA" id="ARBA00043912"/>
    </source>
</evidence>
<dbReference type="Gene3D" id="3.30.710.10">
    <property type="entry name" value="Potassium Channel Kv1.1, Chain A"/>
    <property type="match status" value="1"/>
</dbReference>
<dbReference type="SMART" id="SM00875">
    <property type="entry name" value="BACK"/>
    <property type="match status" value="1"/>
</dbReference>
<dbReference type="Pfam" id="PF01344">
    <property type="entry name" value="Kelch_1"/>
    <property type="match status" value="3"/>
</dbReference>
<keyword evidence="5" id="KW-0833">Ubl conjugation pathway</keyword>
<evidence type="ECO:0000256" key="6">
    <source>
        <dbReference type="ARBA" id="ARBA00023203"/>
    </source>
</evidence>
<evidence type="ECO:0000256" key="2">
    <source>
        <dbReference type="ARBA" id="ARBA00013699"/>
    </source>
</evidence>
<name>A0A9P0J3K9_APHGO</name>
<dbReference type="InterPro" id="IPR000210">
    <property type="entry name" value="BTB/POZ_dom"/>
</dbReference>
<dbReference type="PIRSF" id="PIRSF037037">
    <property type="entry name" value="Kelch-like_protein_gigaxonin"/>
    <property type="match status" value="1"/>
</dbReference>
<dbReference type="Gene3D" id="1.25.40.420">
    <property type="match status" value="1"/>
</dbReference>
<dbReference type="EMBL" id="OU899035">
    <property type="protein sequence ID" value="CAH1726389.1"/>
    <property type="molecule type" value="Genomic_DNA"/>
</dbReference>
<proteinExistence type="predicted"/>
<evidence type="ECO:0000256" key="5">
    <source>
        <dbReference type="ARBA" id="ARBA00022786"/>
    </source>
</evidence>
<dbReference type="InterPro" id="IPR011333">
    <property type="entry name" value="SKP1/BTB/POZ_sf"/>
</dbReference>
<reference evidence="9" key="1">
    <citation type="submission" date="2022-02" db="EMBL/GenBank/DDBJ databases">
        <authorList>
            <person name="King R."/>
        </authorList>
    </citation>
    <scope>NUCLEOTIDE SEQUENCE</scope>
</reference>
<dbReference type="SMART" id="SM00225">
    <property type="entry name" value="BTB"/>
    <property type="match status" value="1"/>
</dbReference>
<dbReference type="InterPro" id="IPR017096">
    <property type="entry name" value="BTB-kelch_protein"/>
</dbReference>
<dbReference type="FunFam" id="1.25.40.420:FF:000001">
    <property type="entry name" value="Kelch-like family member 12"/>
    <property type="match status" value="1"/>
</dbReference>
<gene>
    <name evidence="9" type="ORF">APHIGO_LOCUS7290</name>
</gene>
<dbReference type="Gene3D" id="2.120.10.80">
    <property type="entry name" value="Kelch-type beta propeller"/>
    <property type="match status" value="1"/>
</dbReference>
<keyword evidence="6" id="KW-0009">Actin-binding</keyword>
<comment type="function">
    <text evidence="7">Probable substrate-specific adapter of an E3 ubiquitin-protein ligase complex which mediates the ubiquitination and subsequent proteasomal degradation of target proteins. May have a role in synapse differentiation and growth.</text>
</comment>
<evidence type="ECO:0000313" key="10">
    <source>
        <dbReference type="Proteomes" id="UP001154329"/>
    </source>
</evidence>
<dbReference type="PANTHER" id="PTHR24412">
    <property type="entry name" value="KELCH PROTEIN"/>
    <property type="match status" value="1"/>
</dbReference>
<feature type="domain" description="BTB" evidence="8">
    <location>
        <begin position="48"/>
        <end position="116"/>
    </location>
</feature>
<protein>
    <recommendedName>
        <fullName evidence="2">Kelch-like protein diablo</fullName>
    </recommendedName>
</protein>
<dbReference type="Proteomes" id="UP001154329">
    <property type="component" value="Chromosome 2"/>
</dbReference>
<accession>A0A9P0J3K9</accession>
<dbReference type="PROSITE" id="PS50097">
    <property type="entry name" value="BTB"/>
    <property type="match status" value="1"/>
</dbReference>
<reference evidence="9" key="2">
    <citation type="submission" date="2022-10" db="EMBL/GenBank/DDBJ databases">
        <authorList>
            <consortium name="ENA_rothamsted_submissions"/>
            <consortium name="culmorum"/>
            <person name="King R."/>
        </authorList>
    </citation>
    <scope>NUCLEOTIDE SEQUENCE</scope>
</reference>
<evidence type="ECO:0000256" key="3">
    <source>
        <dbReference type="ARBA" id="ARBA00022441"/>
    </source>
</evidence>
<dbReference type="GO" id="GO:0003779">
    <property type="term" value="F:actin binding"/>
    <property type="evidence" value="ECO:0007669"/>
    <property type="project" value="UniProtKB-KW"/>
</dbReference>
<dbReference type="SUPFAM" id="SSF117281">
    <property type="entry name" value="Kelch motif"/>
    <property type="match status" value="2"/>
</dbReference>
<evidence type="ECO:0000259" key="8">
    <source>
        <dbReference type="PROSITE" id="PS50097"/>
    </source>
</evidence>
<dbReference type="Pfam" id="PF00651">
    <property type="entry name" value="BTB"/>
    <property type="match status" value="1"/>
</dbReference>
<dbReference type="InterPro" id="IPR006652">
    <property type="entry name" value="Kelch_1"/>
</dbReference>